<dbReference type="Proteomes" id="UP000176336">
    <property type="component" value="Unassembled WGS sequence"/>
</dbReference>
<feature type="transmembrane region" description="Helical" evidence="1">
    <location>
        <begin position="6"/>
        <end position="27"/>
    </location>
</feature>
<keyword evidence="1" id="KW-1133">Transmembrane helix</keyword>
<organism evidence="2 3">
    <name type="scientific">Candidatus Daviesbacteria bacterium RIFCSPHIGHO2_01_FULL_41_23</name>
    <dbReference type="NCBI Taxonomy" id="1797764"/>
    <lineage>
        <taxon>Bacteria</taxon>
        <taxon>Candidatus Daviesiibacteriota</taxon>
    </lineage>
</organism>
<sequence>MKEKGVVAPIVVLAVIFGVALLSVGAIQSKNDLSQKLEAIISSKLEANIPKATIPEKLTEIETKEIKEDQKVNPDMIIIPGRIPILEGESIYKIYLPKKGGEVKGTISGVCNGNVTGTYDGKNFGTVSGNIVVNCPVGPGNLFKPQVKIQYEGKVNLAEGKINGSWKITEPITAQNDFQLAFTPISADQNPGDNKDKLVASGFFPFSLYKFSSNVPYEFSVPKSGGSVTGSIGGACSGAPEGNFDGKDGGKVEGKILAKCTMGSIVSMDIEIKYTGTVLTGEKKAFIDYEMQKPFAGQRGSLPIYFNN</sequence>
<name>A0A1F5IR72_9BACT</name>
<protein>
    <submittedName>
        <fullName evidence="2">Uncharacterized protein</fullName>
    </submittedName>
</protein>
<reference evidence="2 3" key="1">
    <citation type="journal article" date="2016" name="Nat. Commun.">
        <title>Thousands of microbial genomes shed light on interconnected biogeochemical processes in an aquifer system.</title>
        <authorList>
            <person name="Anantharaman K."/>
            <person name="Brown C.T."/>
            <person name="Hug L.A."/>
            <person name="Sharon I."/>
            <person name="Castelle C.J."/>
            <person name="Probst A.J."/>
            <person name="Thomas B.C."/>
            <person name="Singh A."/>
            <person name="Wilkins M.J."/>
            <person name="Karaoz U."/>
            <person name="Brodie E.L."/>
            <person name="Williams K.H."/>
            <person name="Hubbard S.S."/>
            <person name="Banfield J.F."/>
        </authorList>
    </citation>
    <scope>NUCLEOTIDE SEQUENCE [LARGE SCALE GENOMIC DNA]</scope>
</reference>
<keyword evidence="1" id="KW-0472">Membrane</keyword>
<evidence type="ECO:0000256" key="1">
    <source>
        <dbReference type="SAM" id="Phobius"/>
    </source>
</evidence>
<dbReference type="AlphaFoldDB" id="A0A1F5IR72"/>
<proteinExistence type="predicted"/>
<dbReference type="EMBL" id="MFCR01000008">
    <property type="protein sequence ID" value="OGE18864.1"/>
    <property type="molecule type" value="Genomic_DNA"/>
</dbReference>
<accession>A0A1F5IR72</accession>
<gene>
    <name evidence="2" type="ORF">A2871_02645</name>
</gene>
<evidence type="ECO:0000313" key="3">
    <source>
        <dbReference type="Proteomes" id="UP000176336"/>
    </source>
</evidence>
<keyword evidence="1" id="KW-0812">Transmembrane</keyword>
<evidence type="ECO:0000313" key="2">
    <source>
        <dbReference type="EMBL" id="OGE18864.1"/>
    </source>
</evidence>
<comment type="caution">
    <text evidence="2">The sequence shown here is derived from an EMBL/GenBank/DDBJ whole genome shotgun (WGS) entry which is preliminary data.</text>
</comment>